<dbReference type="EMBL" id="SJPT01000005">
    <property type="protein sequence ID" value="TWU22220.1"/>
    <property type="molecule type" value="Genomic_DNA"/>
</dbReference>
<protein>
    <submittedName>
        <fullName evidence="1">Uncharacterized protein</fullName>
    </submittedName>
</protein>
<gene>
    <name evidence="1" type="ORF">Pla52o_32750</name>
</gene>
<accession>A0A5C6CCA1</accession>
<dbReference type="Proteomes" id="UP000316304">
    <property type="component" value="Unassembled WGS sequence"/>
</dbReference>
<evidence type="ECO:0000313" key="2">
    <source>
        <dbReference type="Proteomes" id="UP000316304"/>
    </source>
</evidence>
<sequence>MITGRIEDDADLSIAGSLYRSFFVSQWQSYCEETWVYGAFDFPESFPSFAKITAKPQNPLAPEKIKLQPMNTIPHAKASSKIKAASENTRTNVPLAIVARRAKEIMGKMRVAWTRVLRQLAAADPNGMTFGCAGSTREPKKRTSHGTRLSIVL</sequence>
<name>A0A5C6CCA1_9BACT</name>
<proteinExistence type="predicted"/>
<keyword evidence="2" id="KW-1185">Reference proteome</keyword>
<comment type="caution">
    <text evidence="1">The sequence shown here is derived from an EMBL/GenBank/DDBJ whole genome shotgun (WGS) entry which is preliminary data.</text>
</comment>
<dbReference type="AlphaFoldDB" id="A0A5C6CCA1"/>
<reference evidence="1 2" key="1">
    <citation type="submission" date="2019-02" db="EMBL/GenBank/DDBJ databases">
        <title>Deep-cultivation of Planctomycetes and their phenomic and genomic characterization uncovers novel biology.</title>
        <authorList>
            <person name="Wiegand S."/>
            <person name="Jogler M."/>
            <person name="Boedeker C."/>
            <person name="Pinto D."/>
            <person name="Vollmers J."/>
            <person name="Rivas-Marin E."/>
            <person name="Kohn T."/>
            <person name="Peeters S.H."/>
            <person name="Heuer A."/>
            <person name="Rast P."/>
            <person name="Oberbeckmann S."/>
            <person name="Bunk B."/>
            <person name="Jeske O."/>
            <person name="Meyerdierks A."/>
            <person name="Storesund J.E."/>
            <person name="Kallscheuer N."/>
            <person name="Luecker S."/>
            <person name="Lage O.M."/>
            <person name="Pohl T."/>
            <person name="Merkel B.J."/>
            <person name="Hornburger P."/>
            <person name="Mueller R.-W."/>
            <person name="Bruemmer F."/>
            <person name="Labrenz M."/>
            <person name="Spormann A.M."/>
            <person name="Op Den Camp H."/>
            <person name="Overmann J."/>
            <person name="Amann R."/>
            <person name="Jetten M.S.M."/>
            <person name="Mascher T."/>
            <person name="Medema M.H."/>
            <person name="Devos D.P."/>
            <person name="Kaster A.-K."/>
            <person name="Ovreas L."/>
            <person name="Rohde M."/>
            <person name="Galperin M.Y."/>
            <person name="Jogler C."/>
        </authorList>
    </citation>
    <scope>NUCLEOTIDE SEQUENCE [LARGE SCALE GENOMIC DNA]</scope>
    <source>
        <strain evidence="1 2">Pla52o</strain>
    </source>
</reference>
<organism evidence="1 2">
    <name type="scientific">Novipirellula galeiformis</name>
    <dbReference type="NCBI Taxonomy" id="2528004"/>
    <lineage>
        <taxon>Bacteria</taxon>
        <taxon>Pseudomonadati</taxon>
        <taxon>Planctomycetota</taxon>
        <taxon>Planctomycetia</taxon>
        <taxon>Pirellulales</taxon>
        <taxon>Pirellulaceae</taxon>
        <taxon>Novipirellula</taxon>
    </lineage>
</organism>
<evidence type="ECO:0000313" key="1">
    <source>
        <dbReference type="EMBL" id="TWU22220.1"/>
    </source>
</evidence>